<dbReference type="OrthoDB" id="2020141at2"/>
<dbReference type="AlphaFoldDB" id="A0A1I4XYU3"/>
<dbReference type="GO" id="GO:0016887">
    <property type="term" value="F:ATP hydrolysis activity"/>
    <property type="evidence" value="ECO:0007669"/>
    <property type="project" value="InterPro"/>
</dbReference>
<evidence type="ECO:0000313" key="3">
    <source>
        <dbReference type="Proteomes" id="UP000198575"/>
    </source>
</evidence>
<dbReference type="Proteomes" id="UP000198575">
    <property type="component" value="Unassembled WGS sequence"/>
</dbReference>
<feature type="domain" description="ORC1/DEAH AAA+ ATPase" evidence="1">
    <location>
        <begin position="36"/>
        <end position="209"/>
    </location>
</feature>
<keyword evidence="3" id="KW-1185">Reference proteome</keyword>
<gene>
    <name evidence="2" type="ORF">SAMN05216289_11360</name>
</gene>
<organism evidence="2 3">
    <name type="scientific">Dokdonella immobilis</name>
    <dbReference type="NCBI Taxonomy" id="578942"/>
    <lineage>
        <taxon>Bacteria</taxon>
        <taxon>Pseudomonadati</taxon>
        <taxon>Pseudomonadota</taxon>
        <taxon>Gammaproteobacteria</taxon>
        <taxon>Lysobacterales</taxon>
        <taxon>Rhodanobacteraceae</taxon>
        <taxon>Dokdonella</taxon>
    </lineage>
</organism>
<dbReference type="SUPFAM" id="SSF52540">
    <property type="entry name" value="P-loop containing nucleoside triphosphate hydrolases"/>
    <property type="match status" value="1"/>
</dbReference>
<name>A0A1I4XYU3_9GAMM</name>
<dbReference type="EMBL" id="FOVF01000013">
    <property type="protein sequence ID" value="SFN31081.1"/>
    <property type="molecule type" value="Genomic_DNA"/>
</dbReference>
<accession>A0A1I4XYU3</accession>
<sequence length="499" mass="54328">MSQSPYSPTEPISDPARLIGRHEFIVAAIDAIGAGRNLIVTGERGVGKSSFSMVLLSILSGRRRIKDRSVKRAVVAVFSCSPGETLLEVTDGLLRSLSRCSGRELTTVRRSGIEIGGTLGAMSGSRTWETETKEAASCAARIVDSIATLRRAGLAPSTPIVAVVDEVDQLSTAALPGVLVRTSKEMIAAESLGLVSFVLVGQKRLVSRLRSEHPSAPRAFEQIWLDPLSSEACESIVRDGESISGVEFDSSIRSVIAKSSRGFPAVVQRLADSCFRADRDQFVDTLDFEVGLRAAIDQIKGEETLQSASALSGQPGRRIISMLAVQQDSVPLRTIQQVLSDSNEMVASSVDVLEEGGVIERDGDGYRLVDRLVAAYVTLEETRTRATLEVKELAAQLHALGWSVRAMEPEELRGIDLVASSGRWIFRRRVGVLYVGTSDRLSDKGIRHMRPQFKSAEAIYGLDEIWIVGHGNASQSVYEALEEERGVVYFDWDHLKLMV</sequence>
<dbReference type="PANTHER" id="PTHR34301">
    <property type="entry name" value="DNA-BINDING PROTEIN-RELATED"/>
    <property type="match status" value="1"/>
</dbReference>
<dbReference type="InterPro" id="IPR027417">
    <property type="entry name" value="P-loop_NTPase"/>
</dbReference>
<protein>
    <submittedName>
        <fullName evidence="2">AAA domain-containing protein</fullName>
    </submittedName>
</protein>
<evidence type="ECO:0000313" key="2">
    <source>
        <dbReference type="EMBL" id="SFN31081.1"/>
    </source>
</evidence>
<proteinExistence type="predicted"/>
<dbReference type="Gene3D" id="3.40.50.300">
    <property type="entry name" value="P-loop containing nucleotide triphosphate hydrolases"/>
    <property type="match status" value="1"/>
</dbReference>
<evidence type="ECO:0000259" key="1">
    <source>
        <dbReference type="Pfam" id="PF13401"/>
    </source>
</evidence>
<reference evidence="2 3" key="1">
    <citation type="submission" date="2016-10" db="EMBL/GenBank/DDBJ databases">
        <authorList>
            <person name="de Groot N.N."/>
        </authorList>
    </citation>
    <scope>NUCLEOTIDE SEQUENCE [LARGE SCALE GENOMIC DNA]</scope>
    <source>
        <strain evidence="2 3">CGMCC 1.7659</strain>
    </source>
</reference>
<dbReference type="InterPro" id="IPR049945">
    <property type="entry name" value="AAA_22"/>
</dbReference>
<dbReference type="Pfam" id="PF13401">
    <property type="entry name" value="AAA_22"/>
    <property type="match status" value="1"/>
</dbReference>
<dbReference type="RefSeq" id="WP_139224951.1">
    <property type="nucleotide sequence ID" value="NZ_FOVF01000013.1"/>
</dbReference>
<dbReference type="PANTHER" id="PTHR34301:SF8">
    <property type="entry name" value="ATPASE DOMAIN-CONTAINING PROTEIN"/>
    <property type="match status" value="1"/>
</dbReference>